<dbReference type="EMBL" id="KZ826318">
    <property type="protein sequence ID" value="PYI11205.1"/>
    <property type="molecule type" value="Genomic_DNA"/>
</dbReference>
<keyword evidence="2" id="KW-1185">Reference proteome</keyword>
<protein>
    <submittedName>
        <fullName evidence="1">Uncharacterized protein</fullName>
    </submittedName>
</protein>
<dbReference type="OrthoDB" id="10409774at2759"/>
<dbReference type="VEuPathDB" id="FungiDB:BO78DRAFT_382511"/>
<reference evidence="1 2" key="1">
    <citation type="submission" date="2018-02" db="EMBL/GenBank/DDBJ databases">
        <title>The genomes of Aspergillus section Nigri reveals drivers in fungal speciation.</title>
        <authorList>
            <consortium name="DOE Joint Genome Institute"/>
            <person name="Vesth T.C."/>
            <person name="Nybo J."/>
            <person name="Theobald S."/>
            <person name="Brandl J."/>
            <person name="Frisvad J.C."/>
            <person name="Nielsen K.F."/>
            <person name="Lyhne E.K."/>
            <person name="Kogle M.E."/>
            <person name="Kuo A."/>
            <person name="Riley R."/>
            <person name="Clum A."/>
            <person name="Nolan M."/>
            <person name="Lipzen A."/>
            <person name="Salamov A."/>
            <person name="Henrissat B."/>
            <person name="Wiebenga A."/>
            <person name="De vries R.P."/>
            <person name="Grigoriev I.V."/>
            <person name="Mortensen U.H."/>
            <person name="Andersen M.R."/>
            <person name="Baker S.E."/>
        </authorList>
    </citation>
    <scope>NUCLEOTIDE SEQUENCE [LARGE SCALE GENOMIC DNA]</scope>
    <source>
        <strain evidence="1 2">CBS 121057</strain>
    </source>
</reference>
<accession>A0A319ETA7</accession>
<evidence type="ECO:0000313" key="2">
    <source>
        <dbReference type="Proteomes" id="UP000248423"/>
    </source>
</evidence>
<proteinExistence type="predicted"/>
<organism evidence="1 2">
    <name type="scientific">Aspergillus sclerotiicarbonarius (strain CBS 121057 / IBT 28362)</name>
    <dbReference type="NCBI Taxonomy" id="1448318"/>
    <lineage>
        <taxon>Eukaryota</taxon>
        <taxon>Fungi</taxon>
        <taxon>Dikarya</taxon>
        <taxon>Ascomycota</taxon>
        <taxon>Pezizomycotina</taxon>
        <taxon>Eurotiomycetes</taxon>
        <taxon>Eurotiomycetidae</taxon>
        <taxon>Eurotiales</taxon>
        <taxon>Aspergillaceae</taxon>
        <taxon>Aspergillus</taxon>
        <taxon>Aspergillus subgen. Circumdati</taxon>
    </lineage>
</organism>
<sequence length="207" mass="23817">MSRIAAERPQQQSELARTMRRFLILPDAPYLQPYLRNASGKNIVTLTVDFTNPYIPMDWERAFRKLHEFFTTLRSKFPDAGQFGGIISDVNSGQIRLFTESETGGAPVRFKSYKQKYLYLDKSRKVIERWLETLPQVTDQESTVVATMVCDEEWKGAFKWKQDGPAGTSFSWNGQPKTKESPSEAMEWLVDFGTSMLKTYLFPESGM</sequence>
<dbReference type="Proteomes" id="UP000248423">
    <property type="component" value="Unassembled WGS sequence"/>
</dbReference>
<gene>
    <name evidence="1" type="ORF">BO78DRAFT_382511</name>
</gene>
<dbReference type="AlphaFoldDB" id="A0A319ETA7"/>
<name>A0A319ETA7_ASPSB</name>
<evidence type="ECO:0000313" key="1">
    <source>
        <dbReference type="EMBL" id="PYI11205.1"/>
    </source>
</evidence>